<evidence type="ECO:0000313" key="3">
    <source>
        <dbReference type="Proteomes" id="UP000325081"/>
    </source>
</evidence>
<accession>A0A5A7PRH2</accession>
<feature type="region of interest" description="Disordered" evidence="1">
    <location>
        <begin position="203"/>
        <end position="235"/>
    </location>
</feature>
<dbReference type="EMBL" id="BKCP01004961">
    <property type="protein sequence ID" value="GER35256.1"/>
    <property type="molecule type" value="Genomic_DNA"/>
</dbReference>
<reference evidence="3" key="1">
    <citation type="journal article" date="2019" name="Curr. Biol.">
        <title>Genome Sequence of Striga asiatica Provides Insight into the Evolution of Plant Parasitism.</title>
        <authorList>
            <person name="Yoshida S."/>
            <person name="Kim S."/>
            <person name="Wafula E.K."/>
            <person name="Tanskanen J."/>
            <person name="Kim Y.M."/>
            <person name="Honaas L."/>
            <person name="Yang Z."/>
            <person name="Spallek T."/>
            <person name="Conn C.E."/>
            <person name="Ichihashi Y."/>
            <person name="Cheong K."/>
            <person name="Cui S."/>
            <person name="Der J.P."/>
            <person name="Gundlach H."/>
            <person name="Jiao Y."/>
            <person name="Hori C."/>
            <person name="Ishida J.K."/>
            <person name="Kasahara H."/>
            <person name="Kiba T."/>
            <person name="Kim M.S."/>
            <person name="Koo N."/>
            <person name="Laohavisit A."/>
            <person name="Lee Y.H."/>
            <person name="Lumba S."/>
            <person name="McCourt P."/>
            <person name="Mortimer J.C."/>
            <person name="Mutuku J.M."/>
            <person name="Nomura T."/>
            <person name="Sasaki-Sekimoto Y."/>
            <person name="Seto Y."/>
            <person name="Wang Y."/>
            <person name="Wakatake T."/>
            <person name="Sakakibara H."/>
            <person name="Demura T."/>
            <person name="Yamaguchi S."/>
            <person name="Yoneyama K."/>
            <person name="Manabe R.I."/>
            <person name="Nelson D.C."/>
            <person name="Schulman A.H."/>
            <person name="Timko M.P."/>
            <person name="dePamphilis C.W."/>
            <person name="Choi D."/>
            <person name="Shirasu K."/>
        </authorList>
    </citation>
    <scope>NUCLEOTIDE SEQUENCE [LARGE SCALE GENOMIC DNA]</scope>
    <source>
        <strain evidence="3">cv. UVA1</strain>
    </source>
</reference>
<feature type="region of interest" description="Disordered" evidence="1">
    <location>
        <begin position="19"/>
        <end position="74"/>
    </location>
</feature>
<sequence>MAAPPSLLTTTSPVMAGCRRNRSGLQLIDTKPPRRRRDASGSLRATAASPATGSGKGGKIISSTVPNLTPEESIGRRKSATIKIAVPLQSGVDTVTLEMESPPPTILLPTAIVIPSALSHSPEVAAAKSRRITAVVVAANSRTPMDLIAPDLKLIWWPTVIIHDMMPTRVVVDAQRRHAVVSCVAVGGGRRLHGRHLLRRGWRRAADTRPSSPASRLAAGGGVTTEEGAGSRPCHRRRARMAVAYAYISPHPSVAAARSHPPPYHRSRLCDLSVRRPWEKNQHTPIPVMSKSRRLCCRPEVLCYLLYSIAAASLRSTDRREDF</sequence>
<gene>
    <name evidence="2" type="ORF">STAS_11526</name>
</gene>
<keyword evidence="3" id="KW-1185">Reference proteome</keyword>
<dbReference type="Proteomes" id="UP000325081">
    <property type="component" value="Unassembled WGS sequence"/>
</dbReference>
<name>A0A5A7PRH2_STRAF</name>
<protein>
    <submittedName>
        <fullName evidence="2">Vacuolar ATP synthase subunit A</fullName>
    </submittedName>
</protein>
<evidence type="ECO:0000256" key="1">
    <source>
        <dbReference type="SAM" id="MobiDB-lite"/>
    </source>
</evidence>
<organism evidence="2 3">
    <name type="scientific">Striga asiatica</name>
    <name type="common">Asiatic witchweed</name>
    <name type="synonym">Buchnera asiatica</name>
    <dbReference type="NCBI Taxonomy" id="4170"/>
    <lineage>
        <taxon>Eukaryota</taxon>
        <taxon>Viridiplantae</taxon>
        <taxon>Streptophyta</taxon>
        <taxon>Embryophyta</taxon>
        <taxon>Tracheophyta</taxon>
        <taxon>Spermatophyta</taxon>
        <taxon>Magnoliopsida</taxon>
        <taxon>eudicotyledons</taxon>
        <taxon>Gunneridae</taxon>
        <taxon>Pentapetalae</taxon>
        <taxon>asterids</taxon>
        <taxon>lamiids</taxon>
        <taxon>Lamiales</taxon>
        <taxon>Orobanchaceae</taxon>
        <taxon>Buchnereae</taxon>
        <taxon>Striga</taxon>
    </lineage>
</organism>
<comment type="caution">
    <text evidence="2">The sequence shown here is derived from an EMBL/GenBank/DDBJ whole genome shotgun (WGS) entry which is preliminary data.</text>
</comment>
<proteinExistence type="predicted"/>
<evidence type="ECO:0000313" key="2">
    <source>
        <dbReference type="EMBL" id="GER35256.1"/>
    </source>
</evidence>
<dbReference type="AlphaFoldDB" id="A0A5A7PRH2"/>